<dbReference type="EMBL" id="JAOVZQ010000001">
    <property type="protein sequence ID" value="MCY0093491.1"/>
    <property type="molecule type" value="Genomic_DNA"/>
</dbReference>
<gene>
    <name evidence="2" type="ORF">OEG82_05575</name>
</gene>
<evidence type="ECO:0000256" key="1">
    <source>
        <dbReference type="SAM" id="SignalP"/>
    </source>
</evidence>
<protein>
    <submittedName>
        <fullName evidence="2">DUF1513 domain-containing protein</fullName>
    </submittedName>
</protein>
<dbReference type="PIRSF" id="PIRSF028101">
    <property type="entry name" value="UCP028101"/>
    <property type="match status" value="1"/>
</dbReference>
<dbReference type="Gene3D" id="2.130.10.10">
    <property type="entry name" value="YVTN repeat-like/Quinoprotein amine dehydrogenase"/>
    <property type="match status" value="1"/>
</dbReference>
<dbReference type="RefSeq" id="WP_267611444.1">
    <property type="nucleotide sequence ID" value="NZ_JAOVZQ010000001.1"/>
</dbReference>
<dbReference type="SUPFAM" id="SSF69322">
    <property type="entry name" value="Tricorn protease domain 2"/>
    <property type="match status" value="1"/>
</dbReference>
<dbReference type="InterPro" id="IPR008311">
    <property type="entry name" value="UCP028101"/>
</dbReference>
<dbReference type="Pfam" id="PF07433">
    <property type="entry name" value="DUF1513"/>
    <property type="match status" value="1"/>
</dbReference>
<evidence type="ECO:0000313" key="3">
    <source>
        <dbReference type="Proteomes" id="UP001081283"/>
    </source>
</evidence>
<dbReference type="InterPro" id="IPR006311">
    <property type="entry name" value="TAT_signal"/>
</dbReference>
<accession>A0ABT3YC79</accession>
<proteinExistence type="predicted"/>
<dbReference type="PROSITE" id="PS51318">
    <property type="entry name" value="TAT"/>
    <property type="match status" value="1"/>
</dbReference>
<sequence>MLLIERRSFLIGAGAAWASALTPASAARLAGSDLLYAAAYKDADGYGVAILDRDGALVSQNPLPGRGHGFATAGTSQWLVAFARRPGNFAIAFRKDSRSGPVPFHTPADRHFYGHGAFSGDGRLLYAAENDFESGDGIIGIYDATNSFARRGEFASFGVGPHEILMMPDKKTLCIANGGIRTHPDFGREKLNLATMKPSIVFVDSEDGALLSQHHLPPALHRLSLRHMAVDARQQVWIGGQFEGDVSQDVPVLARLGSDTGLVPVDLPDEVGARLGKYVGSVAIGNDGRTLAFTSPKSGVTITLDTRSGKPLEVEPGQGVCGIQACADGFVSSSESGRFAGRNYACAWDNHITLVSGA</sequence>
<feature type="chain" id="PRO_5047019312" evidence="1">
    <location>
        <begin position="27"/>
        <end position="358"/>
    </location>
</feature>
<keyword evidence="1" id="KW-0732">Signal</keyword>
<dbReference type="Proteomes" id="UP001081283">
    <property type="component" value="Unassembled WGS sequence"/>
</dbReference>
<keyword evidence="3" id="KW-1185">Reference proteome</keyword>
<reference evidence="2" key="1">
    <citation type="submission" date="2022-10" db="EMBL/GenBank/DDBJ databases">
        <title>Hoeflea sp. J2-29, isolated from marine algae.</title>
        <authorList>
            <person name="Kristyanto S."/>
            <person name="Kim J.M."/>
            <person name="Jeon C.O."/>
        </authorList>
    </citation>
    <scope>NUCLEOTIDE SEQUENCE</scope>
    <source>
        <strain evidence="2">J2-29</strain>
    </source>
</reference>
<dbReference type="InterPro" id="IPR015943">
    <property type="entry name" value="WD40/YVTN_repeat-like_dom_sf"/>
</dbReference>
<comment type="caution">
    <text evidence="2">The sequence shown here is derived from an EMBL/GenBank/DDBJ whole genome shotgun (WGS) entry which is preliminary data.</text>
</comment>
<name>A0ABT3YC79_9HYPH</name>
<organism evidence="2 3">
    <name type="scientific">Hoeflea ulvae</name>
    <dbReference type="NCBI Taxonomy" id="2983764"/>
    <lineage>
        <taxon>Bacteria</taxon>
        <taxon>Pseudomonadati</taxon>
        <taxon>Pseudomonadota</taxon>
        <taxon>Alphaproteobacteria</taxon>
        <taxon>Hyphomicrobiales</taxon>
        <taxon>Rhizobiaceae</taxon>
        <taxon>Hoeflea</taxon>
    </lineage>
</organism>
<evidence type="ECO:0000313" key="2">
    <source>
        <dbReference type="EMBL" id="MCY0093491.1"/>
    </source>
</evidence>
<feature type="signal peptide" evidence="1">
    <location>
        <begin position="1"/>
        <end position="26"/>
    </location>
</feature>